<sequence>MAWIGIILGTIAGLVTSISACVLWDLPLWAALLLYPAIGSVVAISIILLLFFRGEHTPDADPMGDVRTVAG</sequence>
<name>A0A6B2NRX9_9RHOB</name>
<keyword evidence="1" id="KW-1133">Transmembrane helix</keyword>
<reference evidence="2" key="1">
    <citation type="submission" date="2020-02" db="EMBL/GenBank/DDBJ databases">
        <title>Delineation of the pyrene-degrading pathway in Roseobacter clade bacteria by genomic analysis.</title>
        <authorList>
            <person name="Zhou H."/>
            <person name="Wang H."/>
        </authorList>
    </citation>
    <scope>NUCLEOTIDE SEQUENCE</scope>
    <source>
        <strain evidence="2">PrR005</strain>
    </source>
</reference>
<proteinExistence type="predicted"/>
<protein>
    <submittedName>
        <fullName evidence="2">Uncharacterized protein</fullName>
    </submittedName>
</protein>
<evidence type="ECO:0000313" key="2">
    <source>
        <dbReference type="EMBL" id="NDW45104.1"/>
    </source>
</evidence>
<organism evidence="2">
    <name type="scientific">Ruegeria sp. PrR005</name>
    <dbReference type="NCBI Taxonomy" id="2706882"/>
    <lineage>
        <taxon>Bacteria</taxon>
        <taxon>Pseudomonadati</taxon>
        <taxon>Pseudomonadota</taxon>
        <taxon>Alphaproteobacteria</taxon>
        <taxon>Rhodobacterales</taxon>
        <taxon>Roseobacteraceae</taxon>
        <taxon>Ruegeria</taxon>
    </lineage>
</organism>
<feature type="transmembrane region" description="Helical" evidence="1">
    <location>
        <begin position="30"/>
        <end position="52"/>
    </location>
</feature>
<keyword evidence="1" id="KW-0812">Transmembrane</keyword>
<dbReference type="RefSeq" id="WP_164129049.1">
    <property type="nucleotide sequence ID" value="NZ_JAAGOX010000011.1"/>
</dbReference>
<keyword evidence="1" id="KW-0472">Membrane</keyword>
<dbReference type="AlphaFoldDB" id="A0A6B2NRX9"/>
<comment type="caution">
    <text evidence="2">The sequence shown here is derived from an EMBL/GenBank/DDBJ whole genome shotgun (WGS) entry which is preliminary data.</text>
</comment>
<evidence type="ECO:0000256" key="1">
    <source>
        <dbReference type="SAM" id="Phobius"/>
    </source>
</evidence>
<accession>A0A6B2NRX9</accession>
<gene>
    <name evidence="2" type="ORF">G0P99_09050</name>
</gene>
<dbReference type="EMBL" id="JAAGOX010000011">
    <property type="protein sequence ID" value="NDW45104.1"/>
    <property type="molecule type" value="Genomic_DNA"/>
</dbReference>